<protein>
    <submittedName>
        <fullName evidence="2">Uncharacterized protein</fullName>
    </submittedName>
</protein>
<dbReference type="AlphaFoldDB" id="A0A5D4SNH4"/>
<reference evidence="2 3" key="1">
    <citation type="submission" date="2019-08" db="EMBL/GenBank/DDBJ databases">
        <title>Bacillus genomes from the desert of Cuatro Cienegas, Coahuila.</title>
        <authorList>
            <person name="Olmedo-Alvarez G."/>
        </authorList>
    </citation>
    <scope>NUCLEOTIDE SEQUENCE [LARGE SCALE GENOMIC DNA]</scope>
    <source>
        <strain evidence="2 3">CH37_1T</strain>
    </source>
</reference>
<evidence type="ECO:0000256" key="1">
    <source>
        <dbReference type="SAM" id="Phobius"/>
    </source>
</evidence>
<keyword evidence="1" id="KW-1133">Transmembrane helix</keyword>
<organism evidence="2 3">
    <name type="scientific">Bacillus infantis</name>
    <dbReference type="NCBI Taxonomy" id="324767"/>
    <lineage>
        <taxon>Bacteria</taxon>
        <taxon>Bacillati</taxon>
        <taxon>Bacillota</taxon>
        <taxon>Bacilli</taxon>
        <taxon>Bacillales</taxon>
        <taxon>Bacillaceae</taxon>
        <taxon>Bacillus</taxon>
    </lineage>
</organism>
<dbReference type="RefSeq" id="WP_148949272.1">
    <property type="nucleotide sequence ID" value="NZ_VTES01000002.1"/>
</dbReference>
<dbReference type="EMBL" id="VTES01000002">
    <property type="protein sequence ID" value="TYS64800.1"/>
    <property type="molecule type" value="Genomic_DNA"/>
</dbReference>
<comment type="caution">
    <text evidence="2">The sequence shown here is derived from an EMBL/GenBank/DDBJ whole genome shotgun (WGS) entry which is preliminary data.</text>
</comment>
<evidence type="ECO:0000313" key="2">
    <source>
        <dbReference type="EMBL" id="TYS64800.1"/>
    </source>
</evidence>
<keyword evidence="1" id="KW-0472">Membrane</keyword>
<sequence>MKGQYDDHEWNALRELVPGKDESEQLKRRIMHSARKGSHIGPNFFSAGSIAAACLLFIICGALLLLSLQESKLPKDASFIMLGGHPYTWDLPEIKVKTSQGEVEFLRGAEGTETKAGFGKNISDQDMDSIVSSRPMYVRQELEHFPYKTIMYIEHVKMMDTALRYHFFIQPDGEDWVYFSFDYPKFEYAEIFQAIASLRFKDVEPYIHPEPLYVTHGYGEILYPVGLTPVTVSSGYEEYRWEEASSRNLSDYLKALENSPAGWEKQESVGSSANYISHSGLVEVAIRLEGNILTYTIHYSKQE</sequence>
<proteinExistence type="predicted"/>
<gene>
    <name evidence="2" type="ORF">FZD47_05355</name>
</gene>
<keyword evidence="1" id="KW-0812">Transmembrane</keyword>
<evidence type="ECO:0000313" key="3">
    <source>
        <dbReference type="Proteomes" id="UP000323732"/>
    </source>
</evidence>
<dbReference type="Proteomes" id="UP000323732">
    <property type="component" value="Unassembled WGS sequence"/>
</dbReference>
<feature type="transmembrane region" description="Helical" evidence="1">
    <location>
        <begin position="44"/>
        <end position="66"/>
    </location>
</feature>
<name>A0A5D4SNH4_9BACI</name>
<accession>A0A5D4SNH4</accession>